<evidence type="ECO:0000256" key="5">
    <source>
        <dbReference type="SAM" id="MobiDB-lite"/>
    </source>
</evidence>
<sequence length="332" mass="35288">MTDQDQPATDQHRTEPALDRGHRHAAAMWAGATSFCRLPYAGDLAGVDLAIVGLPVDAFVSNRPGTRLGPRAIRAASAMLAWERAWPSEFDPFETMRVADWGDVSFDYGQPAGIPGEIEAALRAIHAAGPATLCLGGDHFVAYPSLCAHAARHGAPLSLIQFDAHTDTWGAEGREQHRLDHGTMFRRAAEEGLIDPASSIQIGIRTTNDTPMGFTIRDAGWVHENGPDAVVAEIRRVVGDRPAYLSFDIDCLDPAYAPGTGTPVCGGLSSWTAKECLRRLGLAGGTRIVGMDLVEVSPPFDHAEVTALAGATLALEMICLYARLTGRAGAGA</sequence>
<feature type="region of interest" description="Disordered" evidence="5">
    <location>
        <begin position="1"/>
        <end position="21"/>
    </location>
</feature>
<reference evidence="6 7" key="1">
    <citation type="submission" date="2023-04" db="EMBL/GenBank/DDBJ databases">
        <title>Marinoamorphus aggregata gen. nov., sp. Nov., isolate from tissue of brittle star Ophioplocus japonicus.</title>
        <authorList>
            <person name="Kawano K."/>
            <person name="Sawayama S."/>
            <person name="Nakagawa S."/>
        </authorList>
    </citation>
    <scope>NUCLEOTIDE SEQUENCE [LARGE SCALE GENOMIC DNA]</scope>
    <source>
        <strain evidence="6 7">NKW23</strain>
    </source>
</reference>
<dbReference type="NCBIfam" id="NF002564">
    <property type="entry name" value="PRK02190.1"/>
    <property type="match status" value="1"/>
</dbReference>
<dbReference type="EMBL" id="BSYI01000020">
    <property type="protein sequence ID" value="GMG83493.1"/>
    <property type="molecule type" value="Genomic_DNA"/>
</dbReference>
<keyword evidence="7" id="KW-1185">Reference proteome</keyword>
<evidence type="ECO:0000256" key="4">
    <source>
        <dbReference type="RuleBase" id="RU003684"/>
    </source>
</evidence>
<dbReference type="PIRSF" id="PIRSF036979">
    <property type="entry name" value="Arginase"/>
    <property type="match status" value="1"/>
</dbReference>
<evidence type="ECO:0000256" key="3">
    <source>
        <dbReference type="ARBA" id="ARBA00022801"/>
    </source>
</evidence>
<proteinExistence type="inferred from homology"/>
<dbReference type="SUPFAM" id="SSF52768">
    <property type="entry name" value="Arginase/deacetylase"/>
    <property type="match status" value="1"/>
</dbReference>
<dbReference type="RefSeq" id="WP_285672289.1">
    <property type="nucleotide sequence ID" value="NZ_BSYI01000020.1"/>
</dbReference>
<keyword evidence="2" id="KW-0479">Metal-binding</keyword>
<dbReference type="Proteomes" id="UP001239909">
    <property type="component" value="Unassembled WGS sequence"/>
</dbReference>
<evidence type="ECO:0000256" key="2">
    <source>
        <dbReference type="ARBA" id="ARBA00022723"/>
    </source>
</evidence>
<evidence type="ECO:0000256" key="1">
    <source>
        <dbReference type="ARBA" id="ARBA00009227"/>
    </source>
</evidence>
<dbReference type="PANTHER" id="PTHR11358">
    <property type="entry name" value="ARGINASE/AGMATINASE"/>
    <property type="match status" value="1"/>
</dbReference>
<dbReference type="InterPro" id="IPR006035">
    <property type="entry name" value="Ureohydrolase"/>
</dbReference>
<dbReference type="Pfam" id="PF00491">
    <property type="entry name" value="Arginase"/>
    <property type="match status" value="1"/>
</dbReference>
<dbReference type="PROSITE" id="PS51409">
    <property type="entry name" value="ARGINASE_2"/>
    <property type="match status" value="1"/>
</dbReference>
<dbReference type="InterPro" id="IPR023696">
    <property type="entry name" value="Ureohydrolase_dom_sf"/>
</dbReference>
<evidence type="ECO:0000313" key="6">
    <source>
        <dbReference type="EMBL" id="GMG83493.1"/>
    </source>
</evidence>
<protein>
    <submittedName>
        <fullName evidence="6">Agmatinase</fullName>
    </submittedName>
</protein>
<feature type="compositionally biased region" description="Basic and acidic residues" evidence="5">
    <location>
        <begin position="10"/>
        <end position="20"/>
    </location>
</feature>
<gene>
    <name evidence="6" type="primary">speB_3</name>
    <name evidence="6" type="ORF">LNKW23_27060</name>
</gene>
<comment type="caution">
    <text evidence="6">The sequence shown here is derived from an EMBL/GenBank/DDBJ whole genome shotgun (WGS) entry which is preliminary data.</text>
</comment>
<dbReference type="InterPro" id="IPR020855">
    <property type="entry name" value="Ureohydrolase_Mn_BS"/>
</dbReference>
<dbReference type="CDD" id="cd11592">
    <property type="entry name" value="Agmatinase_PAH"/>
    <property type="match status" value="1"/>
</dbReference>
<dbReference type="NCBIfam" id="TIGR01230">
    <property type="entry name" value="agmatinase"/>
    <property type="match status" value="1"/>
</dbReference>
<keyword evidence="3 4" id="KW-0378">Hydrolase</keyword>
<dbReference type="PROSITE" id="PS01053">
    <property type="entry name" value="ARGINASE_1"/>
    <property type="match status" value="1"/>
</dbReference>
<dbReference type="Gene3D" id="3.40.800.10">
    <property type="entry name" value="Ureohydrolase domain"/>
    <property type="match status" value="1"/>
</dbReference>
<dbReference type="PANTHER" id="PTHR11358:SF26">
    <property type="entry name" value="GUANIDINO ACID HYDROLASE, MITOCHONDRIAL"/>
    <property type="match status" value="1"/>
</dbReference>
<dbReference type="InterPro" id="IPR005925">
    <property type="entry name" value="Agmatinase-rel"/>
</dbReference>
<organism evidence="6 7">
    <name type="scientific">Paralimibaculum aggregatum</name>
    <dbReference type="NCBI Taxonomy" id="3036245"/>
    <lineage>
        <taxon>Bacteria</taxon>
        <taxon>Pseudomonadati</taxon>
        <taxon>Pseudomonadota</taxon>
        <taxon>Alphaproteobacteria</taxon>
        <taxon>Rhodobacterales</taxon>
        <taxon>Paracoccaceae</taxon>
        <taxon>Paralimibaculum</taxon>
    </lineage>
</organism>
<name>A0ABQ6LJQ7_9RHOB</name>
<comment type="similarity">
    <text evidence="1">Belongs to the arginase family. Agmatinase subfamily.</text>
</comment>
<accession>A0ABQ6LJQ7</accession>
<evidence type="ECO:0000313" key="7">
    <source>
        <dbReference type="Proteomes" id="UP001239909"/>
    </source>
</evidence>